<dbReference type="InterPro" id="IPR035451">
    <property type="entry name" value="Ada-like_dom_sf"/>
</dbReference>
<dbReference type="InterPro" id="IPR001497">
    <property type="entry name" value="MethylDNA_cys_MeTrfase_AS"/>
</dbReference>
<evidence type="ECO:0000256" key="2">
    <source>
        <dbReference type="ARBA" id="ARBA00008711"/>
    </source>
</evidence>
<dbReference type="SMART" id="SM00342">
    <property type="entry name" value="HTH_ARAC"/>
    <property type="match status" value="1"/>
</dbReference>
<keyword evidence="7" id="KW-0805">Transcription regulation</keyword>
<dbReference type="Proteomes" id="UP001155483">
    <property type="component" value="Unassembled WGS sequence"/>
</dbReference>
<dbReference type="InterPro" id="IPR018060">
    <property type="entry name" value="HTH_AraC"/>
</dbReference>
<evidence type="ECO:0000256" key="11">
    <source>
        <dbReference type="ARBA" id="ARBA00049348"/>
    </source>
</evidence>
<dbReference type="GO" id="GO:0008270">
    <property type="term" value="F:zinc ion binding"/>
    <property type="evidence" value="ECO:0007669"/>
    <property type="project" value="InterPro"/>
</dbReference>
<evidence type="ECO:0000256" key="3">
    <source>
        <dbReference type="ARBA" id="ARBA00011918"/>
    </source>
</evidence>
<feature type="binding site" evidence="13">
    <location>
        <position position="34"/>
    </location>
    <ligand>
        <name>Zn(2+)</name>
        <dbReference type="ChEBI" id="CHEBI:29105"/>
    </ligand>
</feature>
<dbReference type="GO" id="GO:0006281">
    <property type="term" value="P:DNA repair"/>
    <property type="evidence" value="ECO:0007669"/>
    <property type="project" value="UniProtKB-KW"/>
</dbReference>
<dbReference type="SUPFAM" id="SSF46767">
    <property type="entry name" value="Methylated DNA-protein cysteine methyltransferase, C-terminal domain"/>
    <property type="match status" value="1"/>
</dbReference>
<name>A0A9X2XV26_9BACT</name>
<gene>
    <name evidence="15" type="ORF">OCK74_10980</name>
</gene>
<evidence type="ECO:0000256" key="10">
    <source>
        <dbReference type="ARBA" id="ARBA00023204"/>
    </source>
</evidence>
<feature type="active site" description="Nucleophile; methyl group acceptor from methylphosphotriester" evidence="12">
    <location>
        <position position="34"/>
    </location>
</feature>
<sequence length="347" mass="39632">MELTDEIMYQACVERDTSFEGLFFTAVKTTGIFCRPSCTARKPKRENVEFFRTSKEAILKGYRPCRVCKPLEHLNETPEKIKSLLHELTGNPSLKFKDHDLVQRGIEPSQIRRWFLKNHGITFHSYQRMFRINSAFKKIQNGEPVTSTAFDAGYESLSGFADSFKNIFGVSPKNSKEQNIIDLKRIETPLGTMYACAVREGICLLEFTDRKMLETEFKALAKLFNATIVQGENEHFILLEQQLTEYFEGKRQAFTVQLVTPGSDFQNSAWRELQTIPFGSTRSYKEQAIAIGKPESIRAVANANGMNRISILIPCHRVIGSDGQLTGYGGGLWRKRHLLEMEKKYST</sequence>
<dbReference type="PROSITE" id="PS01124">
    <property type="entry name" value="HTH_ARAC_FAMILY_2"/>
    <property type="match status" value="1"/>
</dbReference>
<dbReference type="InterPro" id="IPR014048">
    <property type="entry name" value="MethylDNA_cys_MeTrfase_DNA-bd"/>
</dbReference>
<keyword evidence="16" id="KW-1185">Reference proteome</keyword>
<comment type="caution">
    <text evidence="15">The sequence shown here is derived from an EMBL/GenBank/DDBJ whole genome shotgun (WGS) entry which is preliminary data.</text>
</comment>
<evidence type="ECO:0000256" key="4">
    <source>
        <dbReference type="ARBA" id="ARBA00022603"/>
    </source>
</evidence>
<dbReference type="GO" id="GO:0032259">
    <property type="term" value="P:methylation"/>
    <property type="evidence" value="ECO:0007669"/>
    <property type="project" value="UniProtKB-KW"/>
</dbReference>
<evidence type="ECO:0000256" key="12">
    <source>
        <dbReference type="PIRSR" id="PIRSR000409-1"/>
    </source>
</evidence>
<dbReference type="AlphaFoldDB" id="A0A9X2XV26"/>
<evidence type="ECO:0000313" key="15">
    <source>
        <dbReference type="EMBL" id="MCU7549641.1"/>
    </source>
</evidence>
<dbReference type="InterPro" id="IPR009057">
    <property type="entry name" value="Homeodomain-like_sf"/>
</dbReference>
<dbReference type="GO" id="GO:0003908">
    <property type="term" value="F:methylated-DNA-[protein]-cysteine S-methyltransferase activity"/>
    <property type="evidence" value="ECO:0007669"/>
    <property type="project" value="UniProtKB-EC"/>
</dbReference>
<dbReference type="CDD" id="cd06445">
    <property type="entry name" value="ATase"/>
    <property type="match status" value="1"/>
</dbReference>
<proteinExistence type="inferred from homology"/>
<protein>
    <recommendedName>
        <fullName evidence="3">methylated-DNA--[protein]-cysteine S-methyltransferase</fullName>
        <ecNumber evidence="3">2.1.1.63</ecNumber>
    </recommendedName>
</protein>
<dbReference type="InterPro" id="IPR016221">
    <property type="entry name" value="Bifunct_regulatory_prot_Ada"/>
</dbReference>
<keyword evidence="10" id="KW-0234">DNA repair</keyword>
<feature type="binding site" evidence="13">
    <location>
        <position position="68"/>
    </location>
    <ligand>
        <name>Zn(2+)</name>
        <dbReference type="ChEBI" id="CHEBI:29105"/>
    </ligand>
</feature>
<dbReference type="InterPro" id="IPR004026">
    <property type="entry name" value="Ada_DNA_repair_Zn-bd"/>
</dbReference>
<organism evidence="15 16">
    <name type="scientific">Paraflavisolibacter caeni</name>
    <dbReference type="NCBI Taxonomy" id="2982496"/>
    <lineage>
        <taxon>Bacteria</taxon>
        <taxon>Pseudomonadati</taxon>
        <taxon>Bacteroidota</taxon>
        <taxon>Chitinophagia</taxon>
        <taxon>Chitinophagales</taxon>
        <taxon>Chitinophagaceae</taxon>
        <taxon>Paraflavisolibacter</taxon>
    </lineage>
</organism>
<comment type="cofactor">
    <cofactor evidence="13">
        <name>Zn(2+)</name>
        <dbReference type="ChEBI" id="CHEBI:29105"/>
    </cofactor>
    <text evidence="13">Binds 1 zinc ion per subunit.</text>
</comment>
<dbReference type="PIRSF" id="PIRSF000409">
    <property type="entry name" value="Ada"/>
    <property type="match status" value="1"/>
</dbReference>
<dbReference type="SUPFAM" id="SSF46689">
    <property type="entry name" value="Homeodomain-like"/>
    <property type="match status" value="1"/>
</dbReference>
<dbReference type="Gene3D" id="1.10.10.60">
    <property type="entry name" value="Homeodomain-like"/>
    <property type="match status" value="1"/>
</dbReference>
<dbReference type="InterPro" id="IPR008332">
    <property type="entry name" value="MethylG_MeTrfase_N"/>
</dbReference>
<dbReference type="Pfam" id="PF02870">
    <property type="entry name" value="Methyltransf_1N"/>
    <property type="match status" value="1"/>
</dbReference>
<dbReference type="RefSeq" id="WP_279297082.1">
    <property type="nucleotide sequence ID" value="NZ_JAOTIF010000006.1"/>
</dbReference>
<dbReference type="InterPro" id="IPR036388">
    <property type="entry name" value="WH-like_DNA-bd_sf"/>
</dbReference>
<comment type="catalytic activity">
    <reaction evidence="11">
        <text>a 6-O-methyl-2'-deoxyguanosine in DNA + L-cysteinyl-[protein] = S-methyl-L-cysteinyl-[protein] + a 2'-deoxyguanosine in DNA</text>
        <dbReference type="Rhea" id="RHEA:24000"/>
        <dbReference type="Rhea" id="RHEA-COMP:10131"/>
        <dbReference type="Rhea" id="RHEA-COMP:10132"/>
        <dbReference type="Rhea" id="RHEA-COMP:11367"/>
        <dbReference type="Rhea" id="RHEA-COMP:11368"/>
        <dbReference type="ChEBI" id="CHEBI:29950"/>
        <dbReference type="ChEBI" id="CHEBI:82612"/>
        <dbReference type="ChEBI" id="CHEBI:85445"/>
        <dbReference type="ChEBI" id="CHEBI:85448"/>
        <dbReference type="EC" id="2.1.1.63"/>
    </reaction>
</comment>
<feature type="binding site" evidence="13">
    <location>
        <position position="65"/>
    </location>
    <ligand>
        <name>Zn(2+)</name>
        <dbReference type="ChEBI" id="CHEBI:29105"/>
    </ligand>
</feature>
<dbReference type="PROSITE" id="PS00374">
    <property type="entry name" value="MGMT"/>
    <property type="match status" value="1"/>
</dbReference>
<feature type="binding site" evidence="13">
    <location>
        <position position="38"/>
    </location>
    <ligand>
        <name>Zn(2+)</name>
        <dbReference type="ChEBI" id="CHEBI:29105"/>
    </ligand>
</feature>
<feature type="active site" description="Nucleophile; methyl group acceptor from either O6-methylguanine or O4-methylthymine" evidence="12">
    <location>
        <position position="315"/>
    </location>
</feature>
<keyword evidence="13" id="KW-0862">Zinc</keyword>
<keyword evidence="5 15" id="KW-0808">Transferase</keyword>
<evidence type="ECO:0000256" key="8">
    <source>
        <dbReference type="ARBA" id="ARBA00023159"/>
    </source>
</evidence>
<keyword evidence="8" id="KW-0010">Activator</keyword>
<accession>A0A9X2XV26</accession>
<dbReference type="PANTHER" id="PTHR10815">
    <property type="entry name" value="METHYLATED-DNA--PROTEIN-CYSTEINE METHYLTRANSFERASE"/>
    <property type="match status" value="1"/>
</dbReference>
<dbReference type="Gene3D" id="3.40.10.10">
    <property type="entry name" value="DNA Methylphosphotriester Repair Domain"/>
    <property type="match status" value="1"/>
</dbReference>
<dbReference type="GO" id="GO:0043565">
    <property type="term" value="F:sequence-specific DNA binding"/>
    <property type="evidence" value="ECO:0007669"/>
    <property type="project" value="InterPro"/>
</dbReference>
<dbReference type="Gene3D" id="1.10.10.10">
    <property type="entry name" value="Winged helix-like DNA-binding domain superfamily/Winged helix DNA-binding domain"/>
    <property type="match status" value="1"/>
</dbReference>
<keyword evidence="9" id="KW-0804">Transcription</keyword>
<dbReference type="FunFam" id="1.10.10.10:FF:000214">
    <property type="entry name" value="Methylated-DNA--protein-cysteine methyltransferase"/>
    <property type="match status" value="1"/>
</dbReference>
<dbReference type="Gene3D" id="3.30.160.70">
    <property type="entry name" value="Methylated DNA-protein cysteine methyltransferase domain"/>
    <property type="match status" value="1"/>
</dbReference>
<evidence type="ECO:0000256" key="7">
    <source>
        <dbReference type="ARBA" id="ARBA00023015"/>
    </source>
</evidence>
<dbReference type="NCBIfam" id="TIGR00589">
    <property type="entry name" value="ogt"/>
    <property type="match status" value="1"/>
</dbReference>
<comment type="catalytic activity">
    <reaction evidence="1">
        <text>a 4-O-methyl-thymidine in DNA + L-cysteinyl-[protein] = a thymidine in DNA + S-methyl-L-cysteinyl-[protein]</text>
        <dbReference type="Rhea" id="RHEA:53428"/>
        <dbReference type="Rhea" id="RHEA-COMP:10131"/>
        <dbReference type="Rhea" id="RHEA-COMP:10132"/>
        <dbReference type="Rhea" id="RHEA-COMP:13555"/>
        <dbReference type="Rhea" id="RHEA-COMP:13556"/>
        <dbReference type="ChEBI" id="CHEBI:29950"/>
        <dbReference type="ChEBI" id="CHEBI:82612"/>
        <dbReference type="ChEBI" id="CHEBI:137386"/>
        <dbReference type="ChEBI" id="CHEBI:137387"/>
        <dbReference type="EC" id="2.1.1.63"/>
    </reaction>
</comment>
<dbReference type="SUPFAM" id="SSF57884">
    <property type="entry name" value="Ada DNA repair protein, N-terminal domain (N-Ada 10)"/>
    <property type="match status" value="1"/>
</dbReference>
<feature type="domain" description="HTH araC/xylS-type" evidence="14">
    <location>
        <begin position="105"/>
        <end position="178"/>
    </location>
</feature>
<dbReference type="PANTHER" id="PTHR10815:SF5">
    <property type="entry name" value="METHYLATED-DNA--PROTEIN-CYSTEINE METHYLTRANSFERASE"/>
    <property type="match status" value="1"/>
</dbReference>
<reference evidence="15" key="2">
    <citation type="submission" date="2023-04" db="EMBL/GenBank/DDBJ databases">
        <title>Paracnuella aquatica gen. nov., sp. nov., a member of the family Chitinophagaceae isolated from a hot spring.</title>
        <authorList>
            <person name="Wang C."/>
        </authorList>
    </citation>
    <scope>NUCLEOTIDE SEQUENCE</scope>
    <source>
        <strain evidence="15">LB-8</strain>
    </source>
</reference>
<evidence type="ECO:0000313" key="16">
    <source>
        <dbReference type="Proteomes" id="UP001155483"/>
    </source>
</evidence>
<dbReference type="Pfam" id="PF02805">
    <property type="entry name" value="Ada_Zn_binding"/>
    <property type="match status" value="1"/>
</dbReference>
<dbReference type="Pfam" id="PF01035">
    <property type="entry name" value="DNA_binding_1"/>
    <property type="match status" value="1"/>
</dbReference>
<evidence type="ECO:0000256" key="5">
    <source>
        <dbReference type="ARBA" id="ARBA00022679"/>
    </source>
</evidence>
<dbReference type="EMBL" id="JAOTIF010000006">
    <property type="protein sequence ID" value="MCU7549641.1"/>
    <property type="molecule type" value="Genomic_DNA"/>
</dbReference>
<reference evidence="15" key="1">
    <citation type="submission" date="2022-09" db="EMBL/GenBank/DDBJ databases">
        <authorList>
            <person name="Yuan C."/>
            <person name="Ke Z."/>
        </authorList>
    </citation>
    <scope>NUCLEOTIDE SEQUENCE</scope>
    <source>
        <strain evidence="15">LB-8</strain>
    </source>
</reference>
<evidence type="ECO:0000256" key="9">
    <source>
        <dbReference type="ARBA" id="ARBA00023163"/>
    </source>
</evidence>
<comment type="similarity">
    <text evidence="2">Belongs to the MGMT family.</text>
</comment>
<evidence type="ECO:0000256" key="6">
    <source>
        <dbReference type="ARBA" id="ARBA00022763"/>
    </source>
</evidence>
<keyword evidence="13" id="KW-0479">Metal-binding</keyword>
<keyword evidence="4 15" id="KW-0489">Methyltransferase</keyword>
<dbReference type="InterPro" id="IPR036217">
    <property type="entry name" value="MethylDNA_cys_MeTrfase_DNAb"/>
</dbReference>
<dbReference type="Pfam" id="PF12833">
    <property type="entry name" value="HTH_18"/>
    <property type="match status" value="1"/>
</dbReference>
<evidence type="ECO:0000256" key="13">
    <source>
        <dbReference type="PIRSR" id="PIRSR000409-3"/>
    </source>
</evidence>
<keyword evidence="6" id="KW-0227">DNA damage</keyword>
<evidence type="ECO:0000259" key="14">
    <source>
        <dbReference type="PROSITE" id="PS01124"/>
    </source>
</evidence>
<dbReference type="SUPFAM" id="SSF53155">
    <property type="entry name" value="Methylated DNA-protein cysteine methyltransferase domain"/>
    <property type="match status" value="1"/>
</dbReference>
<dbReference type="InterPro" id="IPR036631">
    <property type="entry name" value="MGMT_N_sf"/>
</dbReference>
<dbReference type="EC" id="2.1.1.63" evidence="3"/>
<dbReference type="GO" id="GO:0003700">
    <property type="term" value="F:DNA-binding transcription factor activity"/>
    <property type="evidence" value="ECO:0007669"/>
    <property type="project" value="InterPro"/>
</dbReference>
<evidence type="ECO:0000256" key="1">
    <source>
        <dbReference type="ARBA" id="ARBA00001286"/>
    </source>
</evidence>